<evidence type="ECO:0000259" key="8">
    <source>
        <dbReference type="PROSITE" id="PS52029"/>
    </source>
</evidence>
<dbReference type="InterPro" id="IPR038063">
    <property type="entry name" value="Transpep_catalytic_dom"/>
</dbReference>
<dbReference type="Proteomes" id="UP001160625">
    <property type="component" value="Unassembled WGS sequence"/>
</dbReference>
<dbReference type="Pfam" id="PF20142">
    <property type="entry name" value="Scaffold"/>
    <property type="match status" value="1"/>
</dbReference>
<dbReference type="RefSeq" id="WP_281046258.1">
    <property type="nucleotide sequence ID" value="NZ_JARYGZ010000005.1"/>
</dbReference>
<dbReference type="PANTHER" id="PTHR41533:SF2">
    <property type="entry name" value="BLR7131 PROTEIN"/>
    <property type="match status" value="1"/>
</dbReference>
<dbReference type="SUPFAM" id="SSF141523">
    <property type="entry name" value="L,D-transpeptidase catalytic domain-like"/>
    <property type="match status" value="1"/>
</dbReference>
<dbReference type="PANTHER" id="PTHR41533">
    <property type="entry name" value="L,D-TRANSPEPTIDASE HI_1667-RELATED"/>
    <property type="match status" value="1"/>
</dbReference>
<comment type="similarity">
    <text evidence="2">Belongs to the YkuD family.</text>
</comment>
<sequence length="428" mass="47066">MSRALAGGLLAGSVLLLGAAGIVLMRAEEKTAPVVAEAPPPPPKPHWNSDTLHQLLAAIDASRAEGLRPKDYQREALVTFLAHGGYVGDIEATATSAAHMLAGDYIDGRIKHPSRFDWHIEHSPERLTTLDVDLANAVNNDALPGYLNALLPTDPRYAALRQAYADTPVSEHGRRDAIRASMERWRWMPRVLGDNYVWVNIPTYKLQLYRDGRQAAEHVVVVGAPKTPTPQLSAHVDRIIVNPWWTLPPSVLREGKKYSPAKGYVWQKIGGRTFIRQKPGPMNALGRMKIDMPNAWAIYLHDTPAKSGFAQPMRALSHGCIRVQNIPSLASELYDPAAIDSALETYTMKSLPMRTKVPVYIVYFTAAPDADGKVVTYGDPYDRDARMIAALDGIRYHPPAKPAKPLPKAEAEAVTVNRAVDEPGRAQP</sequence>
<dbReference type="CDD" id="cd16913">
    <property type="entry name" value="YkuD_like"/>
    <property type="match status" value="1"/>
</dbReference>
<dbReference type="InterPro" id="IPR052905">
    <property type="entry name" value="LD-transpeptidase_YkuD-like"/>
</dbReference>
<name>A0ABT6N718_9SPHN</name>
<evidence type="ECO:0000313" key="10">
    <source>
        <dbReference type="Proteomes" id="UP001160625"/>
    </source>
</evidence>
<keyword evidence="5 7" id="KW-0573">Peptidoglycan synthesis</keyword>
<reference evidence="9" key="1">
    <citation type="submission" date="2023-04" db="EMBL/GenBank/DDBJ databases">
        <title>Sphingomonas sp. MAHUQ-71 isolated from rice field.</title>
        <authorList>
            <person name="Huq M.A."/>
        </authorList>
    </citation>
    <scope>NUCLEOTIDE SEQUENCE</scope>
    <source>
        <strain evidence="9">MAHUQ-71</strain>
    </source>
</reference>
<feature type="active site" description="Proton donor/acceptor" evidence="7">
    <location>
        <position position="301"/>
    </location>
</feature>
<dbReference type="InterPro" id="IPR005490">
    <property type="entry name" value="LD_TPept_cat_dom"/>
</dbReference>
<feature type="active site" description="Nucleophile" evidence="7">
    <location>
        <position position="320"/>
    </location>
</feature>
<protein>
    <submittedName>
        <fullName evidence="9">L,D-transpeptidase family protein</fullName>
    </submittedName>
</protein>
<keyword evidence="10" id="KW-1185">Reference proteome</keyword>
<proteinExistence type="inferred from homology"/>
<evidence type="ECO:0000313" key="9">
    <source>
        <dbReference type="EMBL" id="MDH7640909.1"/>
    </source>
</evidence>
<evidence type="ECO:0000256" key="4">
    <source>
        <dbReference type="ARBA" id="ARBA00022960"/>
    </source>
</evidence>
<comment type="pathway">
    <text evidence="1 7">Cell wall biogenesis; peptidoglycan biosynthesis.</text>
</comment>
<gene>
    <name evidence="9" type="ORF">QGN17_19405</name>
</gene>
<evidence type="ECO:0000256" key="5">
    <source>
        <dbReference type="ARBA" id="ARBA00022984"/>
    </source>
</evidence>
<organism evidence="9 10">
    <name type="scientific">Sphingomonas oryzagri</name>
    <dbReference type="NCBI Taxonomy" id="3042314"/>
    <lineage>
        <taxon>Bacteria</taxon>
        <taxon>Pseudomonadati</taxon>
        <taxon>Pseudomonadota</taxon>
        <taxon>Alphaproteobacteria</taxon>
        <taxon>Sphingomonadales</taxon>
        <taxon>Sphingomonadaceae</taxon>
        <taxon>Sphingomonas</taxon>
    </lineage>
</organism>
<dbReference type="Pfam" id="PF03734">
    <property type="entry name" value="YkuD"/>
    <property type="match status" value="1"/>
</dbReference>
<accession>A0ABT6N718</accession>
<dbReference type="Gene3D" id="2.40.440.10">
    <property type="entry name" value="L,D-transpeptidase catalytic domain-like"/>
    <property type="match status" value="1"/>
</dbReference>
<keyword evidence="6 7" id="KW-0961">Cell wall biogenesis/degradation</keyword>
<dbReference type="EMBL" id="JARYGZ010000005">
    <property type="protein sequence ID" value="MDH7640909.1"/>
    <property type="molecule type" value="Genomic_DNA"/>
</dbReference>
<dbReference type="InterPro" id="IPR045380">
    <property type="entry name" value="LD_TPept_scaffold_dom"/>
</dbReference>
<keyword evidence="4 7" id="KW-0133">Cell shape</keyword>
<dbReference type="PROSITE" id="PS52029">
    <property type="entry name" value="LD_TPASE"/>
    <property type="match status" value="1"/>
</dbReference>
<feature type="domain" description="L,D-TPase catalytic" evidence="8">
    <location>
        <begin position="195"/>
        <end position="360"/>
    </location>
</feature>
<evidence type="ECO:0000256" key="7">
    <source>
        <dbReference type="PROSITE-ProRule" id="PRU01373"/>
    </source>
</evidence>
<keyword evidence="3" id="KW-0808">Transferase</keyword>
<evidence type="ECO:0000256" key="1">
    <source>
        <dbReference type="ARBA" id="ARBA00004752"/>
    </source>
</evidence>
<comment type="caution">
    <text evidence="9">The sequence shown here is derived from an EMBL/GenBank/DDBJ whole genome shotgun (WGS) entry which is preliminary data.</text>
</comment>
<evidence type="ECO:0000256" key="6">
    <source>
        <dbReference type="ARBA" id="ARBA00023316"/>
    </source>
</evidence>
<evidence type="ECO:0000256" key="3">
    <source>
        <dbReference type="ARBA" id="ARBA00022679"/>
    </source>
</evidence>
<evidence type="ECO:0000256" key="2">
    <source>
        <dbReference type="ARBA" id="ARBA00005992"/>
    </source>
</evidence>